<dbReference type="PANTHER" id="PTHR47718">
    <property type="entry name" value="OS01G0519700 PROTEIN"/>
    <property type="match status" value="1"/>
</dbReference>
<sequence>MRNNAMIRNCFVKLSILKEWNNKCQNVKEFKVNQDLKNKRRCEICFDVDHDKRSCPHVRDGPIALEDSIDTAFSNPLVLSRAVNYLWMTQYQPVMIIFMINMNILIPIDYADDDENFGLADHDSLHNIDFEIGENSNLNLDAENENEFIDDKADDTIVDDNIDLQKERTHVTHDYLSSGGSPYWIPVVSDHIKPKINSTVDSCGVALSMYKNYASEASFDVRFGTIRTIKSNIITQRHLLCNREDSIRCEYKAKFVFILLNGTNKYIVDDFVEQHTHELFGKDNMFLSRTKRKLDYSQKMFIHNLSKQKYWCLKSILSVTTHTSITGKSKSSEPMSLAIILGSTKSLKQNGVRASF</sequence>
<gene>
    <name evidence="1" type="ORF">LSAT_V11C600341190</name>
</gene>
<dbReference type="AlphaFoldDB" id="A0A9R1V9B5"/>
<proteinExistence type="predicted"/>
<evidence type="ECO:0008006" key="3">
    <source>
        <dbReference type="Google" id="ProtNLM"/>
    </source>
</evidence>
<keyword evidence="2" id="KW-1185">Reference proteome</keyword>
<name>A0A9R1V9B5_LACSA</name>
<protein>
    <recommendedName>
        <fullName evidence="3">FAR1 domain-containing protein</fullName>
    </recommendedName>
</protein>
<dbReference type="Proteomes" id="UP000235145">
    <property type="component" value="Unassembled WGS sequence"/>
</dbReference>
<organism evidence="1 2">
    <name type="scientific">Lactuca sativa</name>
    <name type="common">Garden lettuce</name>
    <dbReference type="NCBI Taxonomy" id="4236"/>
    <lineage>
        <taxon>Eukaryota</taxon>
        <taxon>Viridiplantae</taxon>
        <taxon>Streptophyta</taxon>
        <taxon>Embryophyta</taxon>
        <taxon>Tracheophyta</taxon>
        <taxon>Spermatophyta</taxon>
        <taxon>Magnoliopsida</taxon>
        <taxon>eudicotyledons</taxon>
        <taxon>Gunneridae</taxon>
        <taxon>Pentapetalae</taxon>
        <taxon>asterids</taxon>
        <taxon>campanulids</taxon>
        <taxon>Asterales</taxon>
        <taxon>Asteraceae</taxon>
        <taxon>Cichorioideae</taxon>
        <taxon>Cichorieae</taxon>
        <taxon>Lactucinae</taxon>
        <taxon>Lactuca</taxon>
    </lineage>
</organism>
<reference evidence="1 2" key="1">
    <citation type="journal article" date="2017" name="Nat. Commun.">
        <title>Genome assembly with in vitro proximity ligation data and whole-genome triplication in lettuce.</title>
        <authorList>
            <person name="Reyes-Chin-Wo S."/>
            <person name="Wang Z."/>
            <person name="Yang X."/>
            <person name="Kozik A."/>
            <person name="Arikit S."/>
            <person name="Song C."/>
            <person name="Xia L."/>
            <person name="Froenicke L."/>
            <person name="Lavelle D.O."/>
            <person name="Truco M.J."/>
            <person name="Xia R."/>
            <person name="Zhu S."/>
            <person name="Xu C."/>
            <person name="Xu H."/>
            <person name="Xu X."/>
            <person name="Cox K."/>
            <person name="Korf I."/>
            <person name="Meyers B.C."/>
            <person name="Michelmore R.W."/>
        </authorList>
    </citation>
    <scope>NUCLEOTIDE SEQUENCE [LARGE SCALE GENOMIC DNA]</scope>
    <source>
        <strain evidence="2">cv. Salinas</strain>
        <tissue evidence="1">Seedlings</tissue>
    </source>
</reference>
<dbReference type="EMBL" id="NBSK02000006">
    <property type="protein sequence ID" value="KAJ0202066.1"/>
    <property type="molecule type" value="Genomic_DNA"/>
</dbReference>
<dbReference type="PANTHER" id="PTHR47718:SF12">
    <property type="entry name" value="PROTEIN FAR1-RELATED SEQUENCE"/>
    <property type="match status" value="1"/>
</dbReference>
<evidence type="ECO:0000313" key="2">
    <source>
        <dbReference type="Proteomes" id="UP000235145"/>
    </source>
</evidence>
<accession>A0A9R1V9B5</accession>
<evidence type="ECO:0000313" key="1">
    <source>
        <dbReference type="EMBL" id="KAJ0202066.1"/>
    </source>
</evidence>
<comment type="caution">
    <text evidence="1">The sequence shown here is derived from an EMBL/GenBank/DDBJ whole genome shotgun (WGS) entry which is preliminary data.</text>
</comment>